<name>A0A1W1I7N1_9BACT</name>
<keyword evidence="3" id="KW-1185">Reference proteome</keyword>
<keyword evidence="1" id="KW-0732">Signal</keyword>
<dbReference type="AlphaFoldDB" id="A0A1W1I7N1"/>
<dbReference type="OrthoDB" id="9760167at2"/>
<feature type="chain" id="PRO_5012867957" description="Anion-selective porin" evidence="1">
    <location>
        <begin position="25"/>
        <end position="552"/>
    </location>
</feature>
<gene>
    <name evidence="2" type="ORF">NSJP_2828</name>
</gene>
<proteinExistence type="predicted"/>
<dbReference type="KEGG" id="nja:NSJP_2828"/>
<evidence type="ECO:0000256" key="1">
    <source>
        <dbReference type="SAM" id="SignalP"/>
    </source>
</evidence>
<evidence type="ECO:0000313" key="2">
    <source>
        <dbReference type="EMBL" id="SLM48995.1"/>
    </source>
</evidence>
<dbReference type="RefSeq" id="WP_080887302.1">
    <property type="nucleotide sequence ID" value="NZ_LT828648.1"/>
</dbReference>
<organism evidence="2 3">
    <name type="scientific">Nitrospira japonica</name>
    <dbReference type="NCBI Taxonomy" id="1325564"/>
    <lineage>
        <taxon>Bacteria</taxon>
        <taxon>Pseudomonadati</taxon>
        <taxon>Nitrospirota</taxon>
        <taxon>Nitrospiria</taxon>
        <taxon>Nitrospirales</taxon>
        <taxon>Nitrospiraceae</taxon>
        <taxon>Nitrospira</taxon>
    </lineage>
</organism>
<reference evidence="2 3" key="1">
    <citation type="submission" date="2017-03" db="EMBL/GenBank/DDBJ databases">
        <authorList>
            <person name="Afonso C.L."/>
            <person name="Miller P.J."/>
            <person name="Scott M.A."/>
            <person name="Spackman E."/>
            <person name="Goraichik I."/>
            <person name="Dimitrov K.M."/>
            <person name="Suarez D.L."/>
            <person name="Swayne D.E."/>
        </authorList>
    </citation>
    <scope>NUCLEOTIDE SEQUENCE [LARGE SCALE GENOMIC DNA]</scope>
    <source>
        <strain evidence="2">Genome sequencing of Nitrospira japonica strain NJ11</strain>
    </source>
</reference>
<evidence type="ECO:0000313" key="3">
    <source>
        <dbReference type="Proteomes" id="UP000192042"/>
    </source>
</evidence>
<sequence length="552" mass="61996">MRLSGLVLFIISLLWLVSPQPATAVEEGQLVKKDGKWEYYSGEDPGLKYLYQKGLITQEEYDKGLRVIENKERLSKPNYSIDVNNGLNIRVGEKFFLKLRLLTQVRYSYSTYNSAWGTVGDSRNPEILGGQVEYRAVRHQSDRSAFSVPRARLQFLGYAFDPDLRYNFSWGLDQFTSDQEGGSGRAKLLDAYIASWHIPWLTAQVGQQRVWFNRSQIASIATSTFADNMIVQNMFAANLISNRDVGISILSDEDQYRFNYAVGIWNGAGANLARDGTSVSQTVLAPTGTPGAQPSGITRTYNYNTRFLGGEMMYTARALFKISGNPGYGQGDILNSRVPQAAIAVGYAYNPGQNYLSSIRSDIVDRAYRQGVAKNNNGRLLGGGIYDFQTYEVDFIGKYQGWSLQSEGYYRQQHLRDAFAGTLPFDLTTVPNPNNPTQNALVIGPQPVELGDAWGWYVQAGKYLIPRKLELAVRYGVFDPSTKQKDDLTKELGVAINYSFDGTYNNRLVIDYSNITSGSGGRAPDRYPWEYQPGFGSDLIENRINVQYQFYF</sequence>
<dbReference type="Gene3D" id="2.40.160.10">
    <property type="entry name" value="Porin"/>
    <property type="match status" value="1"/>
</dbReference>
<accession>A0A1W1I7N1</accession>
<dbReference type="STRING" id="1325564.NSJP_2828"/>
<evidence type="ECO:0008006" key="4">
    <source>
        <dbReference type="Google" id="ProtNLM"/>
    </source>
</evidence>
<feature type="signal peptide" evidence="1">
    <location>
        <begin position="1"/>
        <end position="24"/>
    </location>
</feature>
<dbReference type="Proteomes" id="UP000192042">
    <property type="component" value="Chromosome I"/>
</dbReference>
<dbReference type="InterPro" id="IPR023614">
    <property type="entry name" value="Porin_dom_sf"/>
</dbReference>
<dbReference type="EMBL" id="LT828648">
    <property type="protein sequence ID" value="SLM48995.1"/>
    <property type="molecule type" value="Genomic_DNA"/>
</dbReference>
<protein>
    <recommendedName>
        <fullName evidence="4">Anion-selective porin</fullName>
    </recommendedName>
</protein>